<sequence>MTGKVMTKRLMRERARQTRETGGKPDAAHAARLQRLPVCTDGPECKTVSAGNLRDGNGLQTRLPRRVWRAERLTERRRFCCEEREP</sequence>
<accession>A0A0E9PIM0</accession>
<reference evidence="2" key="2">
    <citation type="journal article" date="2015" name="Fish Shellfish Immunol.">
        <title>Early steps in the European eel (Anguilla anguilla)-Vibrio vulnificus interaction in the gills: Role of the RtxA13 toxin.</title>
        <authorList>
            <person name="Callol A."/>
            <person name="Pajuelo D."/>
            <person name="Ebbesson L."/>
            <person name="Teles M."/>
            <person name="MacKenzie S."/>
            <person name="Amaro C."/>
        </authorList>
    </citation>
    <scope>NUCLEOTIDE SEQUENCE</scope>
</reference>
<feature type="region of interest" description="Disordered" evidence="1">
    <location>
        <begin position="1"/>
        <end position="28"/>
    </location>
</feature>
<dbReference type="AlphaFoldDB" id="A0A0E9PIM0"/>
<evidence type="ECO:0000313" key="2">
    <source>
        <dbReference type="EMBL" id="JAH04142.1"/>
    </source>
</evidence>
<feature type="compositionally biased region" description="Basic and acidic residues" evidence="1">
    <location>
        <begin position="10"/>
        <end position="28"/>
    </location>
</feature>
<proteinExistence type="predicted"/>
<reference evidence="2" key="1">
    <citation type="submission" date="2014-11" db="EMBL/GenBank/DDBJ databases">
        <authorList>
            <person name="Amaro Gonzalez C."/>
        </authorList>
    </citation>
    <scope>NUCLEOTIDE SEQUENCE</scope>
</reference>
<organism evidence="2">
    <name type="scientific">Anguilla anguilla</name>
    <name type="common">European freshwater eel</name>
    <name type="synonym">Muraena anguilla</name>
    <dbReference type="NCBI Taxonomy" id="7936"/>
    <lineage>
        <taxon>Eukaryota</taxon>
        <taxon>Metazoa</taxon>
        <taxon>Chordata</taxon>
        <taxon>Craniata</taxon>
        <taxon>Vertebrata</taxon>
        <taxon>Euteleostomi</taxon>
        <taxon>Actinopterygii</taxon>
        <taxon>Neopterygii</taxon>
        <taxon>Teleostei</taxon>
        <taxon>Anguilliformes</taxon>
        <taxon>Anguillidae</taxon>
        <taxon>Anguilla</taxon>
    </lineage>
</organism>
<dbReference type="EMBL" id="GBXM01104435">
    <property type="protein sequence ID" value="JAH04142.1"/>
    <property type="molecule type" value="Transcribed_RNA"/>
</dbReference>
<name>A0A0E9PIM0_ANGAN</name>
<protein>
    <submittedName>
        <fullName evidence="2">Uncharacterized protein</fullName>
    </submittedName>
</protein>
<evidence type="ECO:0000256" key="1">
    <source>
        <dbReference type="SAM" id="MobiDB-lite"/>
    </source>
</evidence>